<dbReference type="STRING" id="261392.SAMN02745149_01533"/>
<dbReference type="OrthoDB" id="9810906at2"/>
<dbReference type="Proteomes" id="UP000190423">
    <property type="component" value="Unassembled WGS sequence"/>
</dbReference>
<evidence type="ECO:0000256" key="1">
    <source>
        <dbReference type="ARBA" id="ARBA00005662"/>
    </source>
</evidence>
<dbReference type="PROSITE" id="PS51257">
    <property type="entry name" value="PROKAR_LIPOPROTEIN"/>
    <property type="match status" value="1"/>
</dbReference>
<evidence type="ECO:0000259" key="3">
    <source>
        <dbReference type="SMART" id="SM00854"/>
    </source>
</evidence>
<sequence>MRNFVLLFFAFLPLLFAVSGCSTVSKQTPPEKEDTLTLLFAGDVMAHKPNFNMRGYNKIWESISGTVQSADLAFANIEAPVSKDLPYSSFPNFNMHPEYPEAAVSAGFNVFSLVNNHTNDQGFEGMRATAKWAETVHTQTQNAENGRTVYFSGLKKTPEEKFSSCIIKKDGWTVLFLAVTEILNRPDFKTYMNYVPYTQKGRESLTAFVSALRKENPCDIFVLSVHTDETEYVPGVAEKRRNYYYTLLESGVDVIWANHPHIIREREIIGNERTGNLEKLIMYGNGNTISGQRWQPELDNPLNDRENTGDGLMFEVTFSRKHGTESEKNVIIKETNPCYITTYINTNWEFIIKNLDSDFVDYLKNAGRHKWASYIEKRIEICGKTKETILWK</sequence>
<dbReference type="EMBL" id="FUWG01000011">
    <property type="protein sequence ID" value="SJZ52371.1"/>
    <property type="molecule type" value="Genomic_DNA"/>
</dbReference>
<reference evidence="4 5" key="1">
    <citation type="submission" date="2017-02" db="EMBL/GenBank/DDBJ databases">
        <authorList>
            <person name="Peterson S.W."/>
        </authorList>
    </citation>
    <scope>NUCLEOTIDE SEQUENCE [LARGE SCALE GENOMIC DNA]</scope>
    <source>
        <strain evidence="4 5">ATCC BAA-908</strain>
    </source>
</reference>
<comment type="similarity">
    <text evidence="1">Belongs to the CapA family.</text>
</comment>
<feature type="chain" id="PRO_5012097483" evidence="2">
    <location>
        <begin position="18"/>
        <end position="392"/>
    </location>
</feature>
<proteinExistence type="inferred from homology"/>
<gene>
    <name evidence="4" type="ORF">SAMN02745149_01533</name>
</gene>
<dbReference type="SMART" id="SM00854">
    <property type="entry name" value="PGA_cap"/>
    <property type="match status" value="1"/>
</dbReference>
<dbReference type="Pfam" id="PF09587">
    <property type="entry name" value="PGA_cap"/>
    <property type="match status" value="1"/>
</dbReference>
<accession>A0A1T4LCJ0</accession>
<feature type="signal peptide" evidence="2">
    <location>
        <begin position="1"/>
        <end position="17"/>
    </location>
</feature>
<keyword evidence="2" id="KW-0732">Signal</keyword>
<dbReference type="AlphaFoldDB" id="A0A1T4LCJ0"/>
<dbReference type="InterPro" id="IPR019079">
    <property type="entry name" value="Capsule_synth_CapA"/>
</dbReference>
<dbReference type="RefSeq" id="WP_078933444.1">
    <property type="nucleotide sequence ID" value="NZ_FUWG01000011.1"/>
</dbReference>
<feature type="domain" description="Capsule synthesis protein CapA" evidence="3">
    <location>
        <begin position="37"/>
        <end position="292"/>
    </location>
</feature>
<dbReference type="GeneID" id="78316822"/>
<dbReference type="PANTHER" id="PTHR33393:SF12">
    <property type="entry name" value="CAPSULE BIOSYNTHESIS PROTEIN CAPA"/>
    <property type="match status" value="1"/>
</dbReference>
<organism evidence="4 5">
    <name type="scientific">Treponema porcinum</name>
    <dbReference type="NCBI Taxonomy" id="261392"/>
    <lineage>
        <taxon>Bacteria</taxon>
        <taxon>Pseudomonadati</taxon>
        <taxon>Spirochaetota</taxon>
        <taxon>Spirochaetia</taxon>
        <taxon>Spirochaetales</taxon>
        <taxon>Treponemataceae</taxon>
        <taxon>Treponema</taxon>
    </lineage>
</organism>
<dbReference type="SUPFAM" id="SSF56300">
    <property type="entry name" value="Metallo-dependent phosphatases"/>
    <property type="match status" value="1"/>
</dbReference>
<dbReference type="InterPro" id="IPR029052">
    <property type="entry name" value="Metallo-depent_PP-like"/>
</dbReference>
<evidence type="ECO:0000313" key="4">
    <source>
        <dbReference type="EMBL" id="SJZ52371.1"/>
    </source>
</evidence>
<protein>
    <submittedName>
        <fullName evidence="4">Poly-gamma-glutamate synthesis protein (Capsule biosynthesis protein)</fullName>
    </submittedName>
</protein>
<evidence type="ECO:0000313" key="5">
    <source>
        <dbReference type="Proteomes" id="UP000190423"/>
    </source>
</evidence>
<dbReference type="Gene3D" id="3.60.21.10">
    <property type="match status" value="1"/>
</dbReference>
<name>A0A1T4LCJ0_TREPO</name>
<evidence type="ECO:0000256" key="2">
    <source>
        <dbReference type="SAM" id="SignalP"/>
    </source>
</evidence>
<dbReference type="InterPro" id="IPR052169">
    <property type="entry name" value="CW_Biosynth-Accessory"/>
</dbReference>
<dbReference type="PANTHER" id="PTHR33393">
    <property type="entry name" value="POLYGLUTAMINE SYNTHESIS ACCESSORY PROTEIN RV0574C-RELATED"/>
    <property type="match status" value="1"/>
</dbReference>
<keyword evidence="5" id="KW-1185">Reference proteome</keyword>